<reference evidence="1" key="1">
    <citation type="journal article" date="2021" name="Genome Biol. Evol.">
        <title>A High-Quality Reference Genome for a Parasitic Bivalve with Doubly Uniparental Inheritance (Bivalvia: Unionida).</title>
        <authorList>
            <person name="Smith C.H."/>
        </authorList>
    </citation>
    <scope>NUCLEOTIDE SEQUENCE</scope>
    <source>
        <strain evidence="1">CHS0354</strain>
    </source>
</reference>
<comment type="caution">
    <text evidence="1">The sequence shown here is derived from an EMBL/GenBank/DDBJ whole genome shotgun (WGS) entry which is preliminary data.</text>
</comment>
<evidence type="ECO:0000313" key="1">
    <source>
        <dbReference type="EMBL" id="KAK3582907.1"/>
    </source>
</evidence>
<dbReference type="EMBL" id="JAEAOA010000619">
    <property type="protein sequence ID" value="KAK3582907.1"/>
    <property type="molecule type" value="Genomic_DNA"/>
</dbReference>
<sequence>MATTLELIKGGYYTQYTQLSAAKTNATPVTPAEQRIINRLKTGLQINKNEMKTKAPSKNIKISSDKVYTKFIDKRNYPNK</sequence>
<proteinExistence type="predicted"/>
<dbReference type="AlphaFoldDB" id="A0AAE0S020"/>
<organism evidence="1 2">
    <name type="scientific">Potamilus streckersoni</name>
    <dbReference type="NCBI Taxonomy" id="2493646"/>
    <lineage>
        <taxon>Eukaryota</taxon>
        <taxon>Metazoa</taxon>
        <taxon>Spiralia</taxon>
        <taxon>Lophotrochozoa</taxon>
        <taxon>Mollusca</taxon>
        <taxon>Bivalvia</taxon>
        <taxon>Autobranchia</taxon>
        <taxon>Heteroconchia</taxon>
        <taxon>Palaeoheterodonta</taxon>
        <taxon>Unionida</taxon>
        <taxon>Unionoidea</taxon>
        <taxon>Unionidae</taxon>
        <taxon>Ambleminae</taxon>
        <taxon>Lampsilini</taxon>
        <taxon>Potamilus</taxon>
    </lineage>
</organism>
<evidence type="ECO:0000313" key="2">
    <source>
        <dbReference type="Proteomes" id="UP001195483"/>
    </source>
</evidence>
<name>A0AAE0S020_9BIVA</name>
<reference evidence="1" key="2">
    <citation type="journal article" date="2021" name="Genome Biol. Evol.">
        <title>Developing a high-quality reference genome for a parasitic bivalve with doubly uniparental inheritance (Bivalvia: Unionida).</title>
        <authorList>
            <person name="Smith C.H."/>
        </authorList>
    </citation>
    <scope>NUCLEOTIDE SEQUENCE</scope>
    <source>
        <strain evidence="1">CHS0354</strain>
        <tissue evidence="1">Mantle</tissue>
    </source>
</reference>
<gene>
    <name evidence="1" type="ORF">CHS0354_009713</name>
</gene>
<dbReference type="Proteomes" id="UP001195483">
    <property type="component" value="Unassembled WGS sequence"/>
</dbReference>
<keyword evidence="2" id="KW-1185">Reference proteome</keyword>
<protein>
    <submittedName>
        <fullName evidence="1">Uncharacterized protein</fullName>
    </submittedName>
</protein>
<accession>A0AAE0S020</accession>
<reference evidence="1" key="3">
    <citation type="submission" date="2023-05" db="EMBL/GenBank/DDBJ databases">
        <authorList>
            <person name="Smith C.H."/>
        </authorList>
    </citation>
    <scope>NUCLEOTIDE SEQUENCE</scope>
    <source>
        <strain evidence="1">CHS0354</strain>
        <tissue evidence="1">Mantle</tissue>
    </source>
</reference>